<keyword evidence="7" id="KW-0325">Glycoprotein</keyword>
<evidence type="ECO:0000256" key="7">
    <source>
        <dbReference type="ARBA" id="ARBA00023180"/>
    </source>
</evidence>
<evidence type="ECO:0000256" key="1">
    <source>
        <dbReference type="ARBA" id="ARBA00000032"/>
    </source>
</evidence>
<proteinExistence type="inferred from homology"/>
<feature type="signal peptide" evidence="8">
    <location>
        <begin position="1"/>
        <end position="20"/>
    </location>
</feature>
<sequence length="373" mass="42787">MPSYLIIITIFIIWLSITSLKKFSSATSETIVLAHVIFRHGDRTPSKSGLWKTNKFYNESFYEPFGYAQLTNKGKRTSYNLGVTLKNRYDGFLNQWTTKLADTFSTDYDRTKMSASLVLGGLFPPTKSVLWNSSILWQPIPYRYVPVEQDKELSSWACPMTVPLIYADEANIKKLHSYDGLIKILQKNTGDYTIDYISTLDLYFGMVIQEEMGFPLDNWTKIVYPEPLRSYIVDFYKIETSTRALKTVMIGYLIRKILNDSINKINGTLNPQDRKIFLYSGHEVNVATIITSLELISLVDIPTYASYVIFELHKISGVHGFKIFYENYKNNEPNLLTLPGCKQFCPIEDFIRLTADIIPTGDVECFGNETENV</sequence>
<gene>
    <name evidence="9" type="ORF">CEUTPL_LOCUS8497</name>
</gene>
<keyword evidence="10" id="KW-1185">Reference proteome</keyword>
<reference evidence="9" key="1">
    <citation type="submission" date="2022-01" db="EMBL/GenBank/DDBJ databases">
        <authorList>
            <person name="King R."/>
        </authorList>
    </citation>
    <scope>NUCLEOTIDE SEQUENCE</scope>
</reference>
<dbReference type="Pfam" id="PF00328">
    <property type="entry name" value="His_Phos_2"/>
    <property type="match status" value="1"/>
</dbReference>
<dbReference type="InterPro" id="IPR029033">
    <property type="entry name" value="His_PPase_superfam"/>
</dbReference>
<keyword evidence="6" id="KW-1015">Disulfide bond</keyword>
<dbReference type="Gene3D" id="3.40.50.1240">
    <property type="entry name" value="Phosphoglycerate mutase-like"/>
    <property type="match status" value="1"/>
</dbReference>
<feature type="chain" id="PRO_5040182541" description="acid phosphatase" evidence="8">
    <location>
        <begin position="21"/>
        <end position="373"/>
    </location>
</feature>
<dbReference type="EC" id="3.1.3.2" evidence="3"/>
<dbReference type="AlphaFoldDB" id="A0A9N9QP96"/>
<comment type="catalytic activity">
    <reaction evidence="1">
        <text>a phosphate monoester + H2O = an alcohol + phosphate</text>
        <dbReference type="Rhea" id="RHEA:15017"/>
        <dbReference type="ChEBI" id="CHEBI:15377"/>
        <dbReference type="ChEBI" id="CHEBI:30879"/>
        <dbReference type="ChEBI" id="CHEBI:43474"/>
        <dbReference type="ChEBI" id="CHEBI:67140"/>
        <dbReference type="EC" id="3.1.3.2"/>
    </reaction>
</comment>
<evidence type="ECO:0000313" key="9">
    <source>
        <dbReference type="EMBL" id="CAG9767945.1"/>
    </source>
</evidence>
<evidence type="ECO:0000313" key="10">
    <source>
        <dbReference type="Proteomes" id="UP001152799"/>
    </source>
</evidence>
<evidence type="ECO:0000256" key="2">
    <source>
        <dbReference type="ARBA" id="ARBA00005375"/>
    </source>
</evidence>
<organism evidence="9 10">
    <name type="scientific">Ceutorhynchus assimilis</name>
    <name type="common">cabbage seed weevil</name>
    <dbReference type="NCBI Taxonomy" id="467358"/>
    <lineage>
        <taxon>Eukaryota</taxon>
        <taxon>Metazoa</taxon>
        <taxon>Ecdysozoa</taxon>
        <taxon>Arthropoda</taxon>
        <taxon>Hexapoda</taxon>
        <taxon>Insecta</taxon>
        <taxon>Pterygota</taxon>
        <taxon>Neoptera</taxon>
        <taxon>Endopterygota</taxon>
        <taxon>Coleoptera</taxon>
        <taxon>Polyphaga</taxon>
        <taxon>Cucujiformia</taxon>
        <taxon>Curculionidae</taxon>
        <taxon>Ceutorhynchinae</taxon>
        <taxon>Ceutorhynchus</taxon>
    </lineage>
</organism>
<dbReference type="OrthoDB" id="10257284at2759"/>
<evidence type="ECO:0000256" key="5">
    <source>
        <dbReference type="ARBA" id="ARBA00022801"/>
    </source>
</evidence>
<dbReference type="SUPFAM" id="SSF53254">
    <property type="entry name" value="Phosphoglycerate mutase-like"/>
    <property type="match status" value="1"/>
</dbReference>
<dbReference type="GO" id="GO:0003993">
    <property type="term" value="F:acid phosphatase activity"/>
    <property type="evidence" value="ECO:0007669"/>
    <property type="project" value="UniProtKB-EC"/>
</dbReference>
<dbReference type="InterPro" id="IPR000560">
    <property type="entry name" value="His_Pase_clade-2"/>
</dbReference>
<keyword evidence="4 8" id="KW-0732">Signal</keyword>
<accession>A0A9N9QP96</accession>
<dbReference type="PROSITE" id="PS00616">
    <property type="entry name" value="HIS_ACID_PHOSPHAT_1"/>
    <property type="match status" value="1"/>
</dbReference>
<dbReference type="InterPro" id="IPR033379">
    <property type="entry name" value="Acid_Pase_AS"/>
</dbReference>
<dbReference type="InterPro" id="IPR050645">
    <property type="entry name" value="Histidine_acid_phosphatase"/>
</dbReference>
<evidence type="ECO:0000256" key="4">
    <source>
        <dbReference type="ARBA" id="ARBA00022729"/>
    </source>
</evidence>
<dbReference type="EMBL" id="OU892280">
    <property type="protein sequence ID" value="CAG9767945.1"/>
    <property type="molecule type" value="Genomic_DNA"/>
</dbReference>
<protein>
    <recommendedName>
        <fullName evidence="3">acid phosphatase</fullName>
        <ecNumber evidence="3">3.1.3.2</ecNumber>
    </recommendedName>
</protein>
<comment type="similarity">
    <text evidence="2">Belongs to the histidine acid phosphatase family.</text>
</comment>
<keyword evidence="5" id="KW-0378">Hydrolase</keyword>
<dbReference type="PANTHER" id="PTHR11567">
    <property type="entry name" value="ACID PHOSPHATASE-RELATED"/>
    <property type="match status" value="1"/>
</dbReference>
<evidence type="ECO:0000256" key="6">
    <source>
        <dbReference type="ARBA" id="ARBA00023157"/>
    </source>
</evidence>
<dbReference type="Proteomes" id="UP001152799">
    <property type="component" value="Chromosome 4"/>
</dbReference>
<name>A0A9N9QP96_9CUCU</name>
<evidence type="ECO:0000256" key="8">
    <source>
        <dbReference type="SAM" id="SignalP"/>
    </source>
</evidence>
<dbReference type="CDD" id="cd07061">
    <property type="entry name" value="HP_HAP_like"/>
    <property type="match status" value="1"/>
</dbReference>
<evidence type="ECO:0000256" key="3">
    <source>
        <dbReference type="ARBA" id="ARBA00012646"/>
    </source>
</evidence>
<dbReference type="PANTHER" id="PTHR11567:SF211">
    <property type="entry name" value="PROSTATIC ACID PHOSPHATASE"/>
    <property type="match status" value="1"/>
</dbReference>